<feature type="compositionally biased region" description="Basic and acidic residues" evidence="18">
    <location>
        <begin position="2066"/>
        <end position="2077"/>
    </location>
</feature>
<dbReference type="GO" id="GO:0005509">
    <property type="term" value="F:calcium ion binding"/>
    <property type="evidence" value="ECO:0007669"/>
    <property type="project" value="InterPro"/>
</dbReference>
<evidence type="ECO:0000256" key="3">
    <source>
        <dbReference type="ARBA" id="ARBA00022475"/>
    </source>
</evidence>
<feature type="transmembrane region" description="Helical" evidence="19">
    <location>
        <begin position="864"/>
        <end position="885"/>
    </location>
</feature>
<feature type="compositionally biased region" description="Basic and acidic residues" evidence="18">
    <location>
        <begin position="25"/>
        <end position="37"/>
    </location>
</feature>
<organism evidence="21 22">
    <name type="scientific">Penicillium decumbens</name>
    <dbReference type="NCBI Taxonomy" id="69771"/>
    <lineage>
        <taxon>Eukaryota</taxon>
        <taxon>Fungi</taxon>
        <taxon>Dikarya</taxon>
        <taxon>Ascomycota</taxon>
        <taxon>Pezizomycotina</taxon>
        <taxon>Eurotiomycetes</taxon>
        <taxon>Eurotiomycetidae</taxon>
        <taxon>Eurotiales</taxon>
        <taxon>Aspergillaceae</taxon>
        <taxon>Penicillium</taxon>
    </lineage>
</organism>
<feature type="transmembrane region" description="Helical" evidence="19">
    <location>
        <begin position="1567"/>
        <end position="1587"/>
    </location>
</feature>
<keyword evidence="4" id="KW-0597">Phosphoprotein</keyword>
<comment type="similarity">
    <text evidence="16">Belongs to the calcium channel alpha-1 subunit (TC 1.A.1.11) family.</text>
</comment>
<feature type="compositionally biased region" description="Low complexity" evidence="18">
    <location>
        <begin position="209"/>
        <end position="224"/>
    </location>
</feature>
<gene>
    <name evidence="21" type="ORF">PENDEC_c028G01547</name>
</gene>
<reference evidence="22" key="1">
    <citation type="journal article" date="2017" name="Nat. Microbiol.">
        <title>Global analysis of biosynthetic gene clusters reveals vast potential of secondary metabolite production in Penicillium species.</title>
        <authorList>
            <person name="Nielsen J.C."/>
            <person name="Grijseels S."/>
            <person name="Prigent S."/>
            <person name="Ji B."/>
            <person name="Dainat J."/>
            <person name="Nielsen K.F."/>
            <person name="Frisvad J.C."/>
            <person name="Workman M."/>
            <person name="Nielsen J."/>
        </authorList>
    </citation>
    <scope>NUCLEOTIDE SEQUENCE [LARGE SCALE GENOMIC DNA]</scope>
    <source>
        <strain evidence="22">IBT 11843</strain>
    </source>
</reference>
<comment type="function">
    <text evidence="15">Voltage-gated, high-affinity calcium channel that functions together with MID1 to mediate calcium entry into cells. Required during conditions of environmental stress.</text>
</comment>
<evidence type="ECO:0000256" key="6">
    <source>
        <dbReference type="ARBA" id="ARBA00022673"/>
    </source>
</evidence>
<accession>A0A1V6NZ04</accession>
<dbReference type="InterPro" id="IPR011992">
    <property type="entry name" value="EF-hand-dom_pair"/>
</dbReference>
<comment type="caution">
    <text evidence="21">The sequence shown here is derived from an EMBL/GenBank/DDBJ whole genome shotgun (WGS) entry which is preliminary data.</text>
</comment>
<feature type="compositionally biased region" description="Basic and acidic residues" evidence="18">
    <location>
        <begin position="142"/>
        <end position="163"/>
    </location>
</feature>
<dbReference type="SUPFAM" id="SSF47473">
    <property type="entry name" value="EF-hand"/>
    <property type="match status" value="1"/>
</dbReference>
<feature type="transmembrane region" description="Helical" evidence="19">
    <location>
        <begin position="832"/>
        <end position="852"/>
    </location>
</feature>
<feature type="compositionally biased region" description="Acidic residues" evidence="18">
    <location>
        <begin position="1980"/>
        <end position="1991"/>
    </location>
</feature>
<evidence type="ECO:0000256" key="9">
    <source>
        <dbReference type="ARBA" id="ARBA00022882"/>
    </source>
</evidence>
<feature type="transmembrane region" description="Helical" evidence="19">
    <location>
        <begin position="328"/>
        <end position="347"/>
    </location>
</feature>
<evidence type="ECO:0000256" key="18">
    <source>
        <dbReference type="SAM" id="MobiDB-lite"/>
    </source>
</evidence>
<evidence type="ECO:0000256" key="11">
    <source>
        <dbReference type="ARBA" id="ARBA00023065"/>
    </source>
</evidence>
<feature type="region of interest" description="Disordered" evidence="18">
    <location>
        <begin position="1978"/>
        <end position="2127"/>
    </location>
</feature>
<dbReference type="PANTHER" id="PTHR45628">
    <property type="entry name" value="VOLTAGE-DEPENDENT CALCIUM CHANNEL TYPE A SUBUNIT ALPHA-1"/>
    <property type="match status" value="1"/>
</dbReference>
<dbReference type="SUPFAM" id="SSF81324">
    <property type="entry name" value="Voltage-gated potassium channels"/>
    <property type="match status" value="4"/>
</dbReference>
<feature type="region of interest" description="Disordered" evidence="18">
    <location>
        <begin position="1044"/>
        <end position="1067"/>
    </location>
</feature>
<feature type="transmembrane region" description="Helical" evidence="19">
    <location>
        <begin position="1623"/>
        <end position="1647"/>
    </location>
</feature>
<dbReference type="PROSITE" id="PS50222">
    <property type="entry name" value="EF_HAND_2"/>
    <property type="match status" value="1"/>
</dbReference>
<dbReference type="FunFam" id="1.10.287.70:FF:000093">
    <property type="entry name" value="Calcium channel subunit Cch1"/>
    <property type="match status" value="1"/>
</dbReference>
<dbReference type="STRING" id="69771.A0A1V6NZ04"/>
<feature type="transmembrane region" description="Helical" evidence="19">
    <location>
        <begin position="944"/>
        <end position="969"/>
    </location>
</feature>
<dbReference type="PANTHER" id="PTHR45628:SF7">
    <property type="entry name" value="VOLTAGE-DEPENDENT CALCIUM CHANNEL TYPE A SUBUNIT ALPHA-1"/>
    <property type="match status" value="1"/>
</dbReference>
<keyword evidence="9" id="KW-0851">Voltage-gated channel</keyword>
<keyword evidence="13" id="KW-0325">Glycoprotein</keyword>
<dbReference type="GO" id="GO:0005891">
    <property type="term" value="C:voltage-gated calcium channel complex"/>
    <property type="evidence" value="ECO:0007669"/>
    <property type="project" value="TreeGrafter"/>
</dbReference>
<evidence type="ECO:0000256" key="15">
    <source>
        <dbReference type="ARBA" id="ARBA00057587"/>
    </source>
</evidence>
<dbReference type="FunFam" id="1.10.287.70:FF:000118">
    <property type="entry name" value="Calcium channel subunit Cch1"/>
    <property type="match status" value="1"/>
</dbReference>
<dbReference type="FunFam" id="1.20.120.350:FF:000079">
    <property type="entry name" value="Calcium channel subunit Cch1"/>
    <property type="match status" value="1"/>
</dbReference>
<dbReference type="FunFam" id="1.20.120.350:FF:000063">
    <property type="entry name" value="Calcium channel subunit Cch1"/>
    <property type="match status" value="1"/>
</dbReference>
<dbReference type="InterPro" id="IPR005821">
    <property type="entry name" value="Ion_trans_dom"/>
</dbReference>
<feature type="transmembrane region" description="Helical" evidence="19">
    <location>
        <begin position="1593"/>
        <end position="1611"/>
    </location>
</feature>
<sequence>MAPNNYGHDHDDSPSNTHIPLQDLSRPDDSPADERGRGRANSATSGIFSRRSMMRRGSRTQYQSVAEDSPVDLGSASRSSFRPPRAEEEVAPNDLGALAQAMSFGISFNEPRSPTSLTGHSAMHDFDDAPSDLDNVPLDSYQSHEHNYNSHLGAEDDTARLTDPRYLQPISGTSGAEEGTNSETGTHSSRLGDDLPHVEEGRTRSRGNSARSRSLSPSASGGALQRASSMVKSMSQRVVNLSNEPEVVQQSIEREELHKSARLEGPPVLPAMADYAHDSTPELPPREKRASKNLWKYRNNPFRGRSLGILGPNHPLRLWLCDILVHPFMEPFVLVIIIVQTILLIVESANSVFDRPLAIQWGHNRLDWVFFVIFVIYTLEIVAKILVSGFIFNPEEYSTLNRSLGIRKAIAEKSKNLITPHRQMSTKKVSFLSQEPQASILRTFTGMNTLDGEPLDDPLHKRRVRLAHRAFLRHSFNRLDFVAIVAFWISFVLSLWGLEVTQQLYIFRMLSCLRILRLLALTNGTSVILRSLKRAAPLLVHVGFLIGFFWLLFAIVGIQSFKSSFRRSCVWVDPLGQSNYTSNDAYGTLQLCGGYLDNVTGQEMPWLDASGLPSAVTANAKGYICPKGSLCVEGGNPYNGTLSFDNIFQSLEAVFVIMSSNTFTDLLYYTTDSDYLAAALFFAVGLVILSLWLVNLLVAVITHSFQVIREESKRSAFAVQKIDAVEDDDTAARRASTLKRLYDKTEWLWVCIIVLDLVVQALRSSSMSSERAEFIDNTETVITLVFLVEIVLRFASDWRTFHRRRRNWFDLFLVVVTCIIQIPSIRNSGRPYSVMTLFQILRVYRVVLAFSVTRKLIMVVFSNVVGLLNLIFFLFLLTFLASIFATQLFRSQIPPEDPDGNSITITFADIYNSFLGMYQILSSENWTTILYNVTAYTVPFKTSWISAAFIVLWFIVANFIILNMFIAVIQESFDVSEDEKRLQQVRAFLEQRHVGGAAQQGNLALSKIFRLGRDSDRFKDPLDHGPAALEMLLKDAVVREFLDEEEEEEQERDARRRQSAMPHEAAQDTVQPGMFSRLWTKVTSLVMGREPNPFYSKLQFSARYEELDPRTMAREVVSAAEARKRAQREYLVKHPNYNKSLFLFSPYDPVRKFCQRIVGPGRGNNRVEGVDPFKLVWYSFSAFIYAAIVAMVLLACITTPLYQRNHFSTDRNWFTYTDLGFALIFTIEAVIKTIADGFFWTPNAYFRSSWGFIDGIVLVTLWINVGSSLKQDWGVSRGIGAFKALRALRLLNVSDSAKDTFHSVIIVGGWKVVAAAAVSMSFLIPFAIYGVNLFNGQMISCNDDNLSGTLTACVNEYASSPFKWDVLAPRVAANPYYDFDNFGNSLFILFQIVSQEGWVDVQSSSMNIIGPGIQPQDNVAPANGLFFVVFNLLGAVFVLTLFVSVFMRNYTEQTGVAFLTAEQRSWLELRKLLRQISPSKRSFNEKSSKWRLWCYRIAVKKHGRWARFVTGVLMVHLLLLVLEFYPEPTLWEVIRSVLFFIFMFVYIANVLIRLIGLGWHRFSRSSWDLYSLLAVPGAFVTTILDIGLHRSQAVLELNKLFLVAIALLLIPRNNQLDQLFKTAAASLPAIGNLLATWFVLFLVFGIAMNQAFGLTKFGSQETHNINFRDVPKSLILLFRCSCGEGWNEIMEDYATMVPPLCTYDSDFFNDDCGGAAWARSLFIAWNIISMYIFVSLFVSLIFESFSYVYQRSSGLYALSREEIRRFKQAWATYDPDGTGFITKEAFPRLLGELSGVFAMRIYEGEFTVGAILDRCRTNPRDSMNSSVYTSHTSLPMRSRDSLASLQPRLGVDLAEGIDIKELSRIIDSIPVKTIRERRQRLNAFYEEVLVSADPERGISFHQCLMIIAHYNVISDNKSLRLEEFLRRRARLQRVQEAVRRNTVIGFFDTLYWSRRFRRAVDRKKSARMVDVPQFTVPEIFVDDPGDSDEGEQPTGVMTPQTQPETDTPFTPMLSPTSTSHRRAESSPAARYTDLPRIDTTMVGPSSGANTPTEWSSISPSRTPRHVYGERVSFDASERNQSPVSTDNSRQNSVMSARDVMSSLDNSVWGESIRRSFTQRRSGDRSSD</sequence>
<feature type="transmembrane region" description="Helical" evidence="19">
    <location>
        <begin position="778"/>
        <end position="796"/>
    </location>
</feature>
<dbReference type="InterPro" id="IPR027359">
    <property type="entry name" value="Volt_channel_dom_sf"/>
</dbReference>
<keyword evidence="5" id="KW-0109">Calcium transport</keyword>
<protein>
    <recommendedName>
        <fullName evidence="17">Calcium-channel protein CCH1</fullName>
    </recommendedName>
</protein>
<evidence type="ECO:0000256" key="8">
    <source>
        <dbReference type="ARBA" id="ARBA00022837"/>
    </source>
</evidence>
<comment type="subcellular location">
    <subcellularLocation>
        <location evidence="1">Cell membrane</location>
        <topology evidence="1">Multi-pass membrane protein</topology>
    </subcellularLocation>
</comment>
<name>A0A1V6NZ04_PENDC</name>
<feature type="compositionally biased region" description="Polar residues" evidence="18">
    <location>
        <begin position="2078"/>
        <end position="2094"/>
    </location>
</feature>
<feature type="transmembrane region" description="Helical" evidence="19">
    <location>
        <begin position="1213"/>
        <end position="1232"/>
    </location>
</feature>
<keyword evidence="12 19" id="KW-0472">Membrane</keyword>
<dbReference type="Pfam" id="PF00520">
    <property type="entry name" value="Ion_trans"/>
    <property type="match status" value="4"/>
</dbReference>
<feature type="compositionally biased region" description="Polar residues" evidence="18">
    <location>
        <begin position="2042"/>
        <end position="2061"/>
    </location>
</feature>
<dbReference type="GO" id="GO:0008331">
    <property type="term" value="F:high voltage-gated calcium channel activity"/>
    <property type="evidence" value="ECO:0007669"/>
    <property type="project" value="TreeGrafter"/>
</dbReference>
<feature type="transmembrane region" description="Helical" evidence="19">
    <location>
        <begin position="1304"/>
        <end position="1328"/>
    </location>
</feature>
<evidence type="ECO:0000256" key="17">
    <source>
        <dbReference type="ARBA" id="ARBA00067459"/>
    </source>
</evidence>
<keyword evidence="2" id="KW-0813">Transport</keyword>
<keyword evidence="7 19" id="KW-0812">Transmembrane</keyword>
<dbReference type="Gene3D" id="1.10.238.10">
    <property type="entry name" value="EF-hand"/>
    <property type="match status" value="1"/>
</dbReference>
<feature type="transmembrane region" description="Helical" evidence="19">
    <location>
        <begin position="481"/>
        <end position="500"/>
    </location>
</feature>
<evidence type="ECO:0000256" key="7">
    <source>
        <dbReference type="ARBA" id="ARBA00022692"/>
    </source>
</evidence>
<dbReference type="Gene3D" id="1.20.120.350">
    <property type="entry name" value="Voltage-gated potassium channels. Chain C"/>
    <property type="match status" value="5"/>
</dbReference>
<evidence type="ECO:0000256" key="4">
    <source>
        <dbReference type="ARBA" id="ARBA00022553"/>
    </source>
</evidence>
<keyword evidence="6" id="KW-0107">Calcium channel</keyword>
<evidence type="ECO:0000256" key="2">
    <source>
        <dbReference type="ARBA" id="ARBA00022448"/>
    </source>
</evidence>
<proteinExistence type="inferred from homology"/>
<dbReference type="GO" id="GO:0098703">
    <property type="term" value="P:calcium ion import across plasma membrane"/>
    <property type="evidence" value="ECO:0007669"/>
    <property type="project" value="TreeGrafter"/>
</dbReference>
<dbReference type="FunFam" id="1.20.120.350:FF:000098">
    <property type="entry name" value="Calcium channel subunit Cch1"/>
    <property type="match status" value="1"/>
</dbReference>
<dbReference type="InterPro" id="IPR050599">
    <property type="entry name" value="VDCC_alpha-1_subunit"/>
</dbReference>
<feature type="transmembrane region" description="Helical" evidence="19">
    <location>
        <begin position="1425"/>
        <end position="1446"/>
    </location>
</feature>
<feature type="transmembrane region" description="Helical" evidence="19">
    <location>
        <begin position="368"/>
        <end position="392"/>
    </location>
</feature>
<keyword evidence="14" id="KW-0407">Ion channel</keyword>
<dbReference type="Proteomes" id="UP000191522">
    <property type="component" value="Unassembled WGS sequence"/>
</dbReference>
<evidence type="ECO:0000256" key="19">
    <source>
        <dbReference type="SAM" id="Phobius"/>
    </source>
</evidence>
<evidence type="ECO:0000259" key="20">
    <source>
        <dbReference type="PROSITE" id="PS50222"/>
    </source>
</evidence>
<feature type="transmembrane region" description="Helical" evidence="19">
    <location>
        <begin position="675"/>
        <end position="705"/>
    </location>
</feature>
<feature type="region of interest" description="Disordered" evidence="18">
    <location>
        <begin position="106"/>
        <end position="231"/>
    </location>
</feature>
<feature type="transmembrane region" description="Helical" evidence="19">
    <location>
        <begin position="747"/>
        <end position="766"/>
    </location>
</feature>
<feature type="compositionally biased region" description="Polar residues" evidence="18">
    <location>
        <begin position="1995"/>
        <end position="2018"/>
    </location>
</feature>
<evidence type="ECO:0000256" key="14">
    <source>
        <dbReference type="ARBA" id="ARBA00023303"/>
    </source>
</evidence>
<feature type="compositionally biased region" description="Basic and acidic residues" evidence="18">
    <location>
        <begin position="190"/>
        <end position="203"/>
    </location>
</feature>
<feature type="transmembrane region" description="Helical" evidence="19">
    <location>
        <begin position="1505"/>
        <end position="1525"/>
    </location>
</feature>
<evidence type="ECO:0000313" key="21">
    <source>
        <dbReference type="EMBL" id="OQD69948.1"/>
    </source>
</evidence>
<dbReference type="OrthoDB" id="416585at2759"/>
<keyword evidence="22" id="KW-1185">Reference proteome</keyword>
<feature type="transmembrane region" description="Helical" evidence="19">
    <location>
        <begin position="538"/>
        <end position="558"/>
    </location>
</feature>
<dbReference type="Gene3D" id="1.10.287.70">
    <property type="match status" value="4"/>
</dbReference>
<feature type="transmembrane region" description="Helical" evidence="19">
    <location>
        <begin position="1175"/>
        <end position="1201"/>
    </location>
</feature>
<keyword evidence="10 19" id="KW-1133">Transmembrane helix</keyword>
<evidence type="ECO:0000256" key="5">
    <source>
        <dbReference type="ARBA" id="ARBA00022568"/>
    </source>
</evidence>
<feature type="transmembrane region" description="Helical" evidence="19">
    <location>
        <begin position="808"/>
        <end position="826"/>
    </location>
</feature>
<keyword evidence="3" id="KW-1003">Cell membrane</keyword>
<dbReference type="InterPro" id="IPR002048">
    <property type="entry name" value="EF_hand_dom"/>
</dbReference>
<feature type="domain" description="EF-hand" evidence="20">
    <location>
        <begin position="1761"/>
        <end position="1796"/>
    </location>
</feature>
<evidence type="ECO:0000256" key="10">
    <source>
        <dbReference type="ARBA" id="ARBA00022989"/>
    </source>
</evidence>
<keyword evidence="8" id="KW-0106">Calcium</keyword>
<feature type="transmembrane region" description="Helical" evidence="19">
    <location>
        <begin position="1723"/>
        <end position="1742"/>
    </location>
</feature>
<evidence type="ECO:0000256" key="13">
    <source>
        <dbReference type="ARBA" id="ARBA00023180"/>
    </source>
</evidence>
<evidence type="ECO:0000256" key="1">
    <source>
        <dbReference type="ARBA" id="ARBA00004651"/>
    </source>
</evidence>
<evidence type="ECO:0000313" key="22">
    <source>
        <dbReference type="Proteomes" id="UP000191522"/>
    </source>
</evidence>
<feature type="compositionally biased region" description="Polar residues" evidence="18">
    <location>
        <begin position="110"/>
        <end position="119"/>
    </location>
</feature>
<evidence type="ECO:0000256" key="16">
    <source>
        <dbReference type="ARBA" id="ARBA00061395"/>
    </source>
</evidence>
<feature type="compositionally biased region" description="Polar residues" evidence="18">
    <location>
        <begin position="170"/>
        <end position="189"/>
    </location>
</feature>
<dbReference type="OMA" id="TLFIAWN"/>
<feature type="region of interest" description="Disordered" evidence="18">
    <location>
        <begin position="1"/>
        <end position="94"/>
    </location>
</feature>
<feature type="transmembrane region" description="Helical" evidence="19">
    <location>
        <begin position="1244"/>
        <end position="1263"/>
    </location>
</feature>
<feature type="transmembrane region" description="Helical" evidence="19">
    <location>
        <begin position="1537"/>
        <end position="1555"/>
    </location>
</feature>
<dbReference type="EMBL" id="MDYL01000028">
    <property type="protein sequence ID" value="OQD69948.1"/>
    <property type="molecule type" value="Genomic_DNA"/>
</dbReference>
<evidence type="ECO:0000256" key="12">
    <source>
        <dbReference type="ARBA" id="ARBA00023136"/>
    </source>
</evidence>
<keyword evidence="11" id="KW-0406">Ion transport</keyword>